<dbReference type="PANTHER" id="PTHR34820">
    <property type="entry name" value="INNER MEMBRANE PROTEIN YEBZ"/>
    <property type="match status" value="1"/>
</dbReference>
<feature type="transmembrane region" description="Helical" evidence="6">
    <location>
        <begin position="150"/>
        <end position="169"/>
    </location>
</feature>
<dbReference type="OrthoDB" id="2387346at2"/>
<evidence type="ECO:0000256" key="6">
    <source>
        <dbReference type="SAM" id="Phobius"/>
    </source>
</evidence>
<dbReference type="InterPro" id="IPR008457">
    <property type="entry name" value="Cu-R_CopD_dom"/>
</dbReference>
<feature type="transmembrane region" description="Helical" evidence="6">
    <location>
        <begin position="39"/>
        <end position="63"/>
    </location>
</feature>
<dbReference type="GO" id="GO:0005886">
    <property type="term" value="C:plasma membrane"/>
    <property type="evidence" value="ECO:0007669"/>
    <property type="project" value="UniProtKB-SubCell"/>
</dbReference>
<dbReference type="PATRIC" id="fig|1246626.3.peg.2144"/>
<dbReference type="PANTHER" id="PTHR34820:SF4">
    <property type="entry name" value="INNER MEMBRANE PROTEIN YEBZ"/>
    <property type="match status" value="1"/>
</dbReference>
<evidence type="ECO:0000256" key="2">
    <source>
        <dbReference type="ARBA" id="ARBA00022475"/>
    </source>
</evidence>
<dbReference type="RefSeq" id="WP_038480511.1">
    <property type="nucleotide sequence ID" value="NZ_CP003923.1"/>
</dbReference>
<evidence type="ECO:0000313" key="9">
    <source>
        <dbReference type="Proteomes" id="UP000027142"/>
    </source>
</evidence>
<feature type="transmembrane region" description="Helical" evidence="6">
    <location>
        <begin position="6"/>
        <end position="27"/>
    </location>
</feature>
<keyword evidence="3 6" id="KW-0812">Transmembrane</keyword>
<protein>
    <recommendedName>
        <fullName evidence="7">Copper resistance protein D domain-containing protein</fullName>
    </recommendedName>
</protein>
<gene>
    <name evidence="8" type="ORF">BleG1_2145</name>
</gene>
<keyword evidence="5 6" id="KW-0472">Membrane</keyword>
<feature type="transmembrane region" description="Helical" evidence="6">
    <location>
        <begin position="256"/>
        <end position="275"/>
    </location>
</feature>
<dbReference type="KEGG" id="ble:BleG1_2145"/>
<dbReference type="eggNOG" id="COG1276">
    <property type="taxonomic scope" value="Bacteria"/>
</dbReference>
<evidence type="ECO:0000313" key="8">
    <source>
        <dbReference type="EMBL" id="AIC94723.1"/>
    </source>
</evidence>
<comment type="subcellular location">
    <subcellularLocation>
        <location evidence="1">Cell membrane</location>
        <topology evidence="1">Multi-pass membrane protein</topology>
    </subcellularLocation>
</comment>
<feature type="transmembrane region" description="Helical" evidence="6">
    <location>
        <begin position="110"/>
        <end position="130"/>
    </location>
</feature>
<dbReference type="STRING" id="1246626.BleG1_2145"/>
<dbReference type="HOGENOM" id="CLU_037500_0_0_9"/>
<keyword evidence="9" id="KW-1185">Reference proteome</keyword>
<name>A0A060M2D7_9BACI</name>
<evidence type="ECO:0000256" key="3">
    <source>
        <dbReference type="ARBA" id="ARBA00022692"/>
    </source>
</evidence>
<evidence type="ECO:0000256" key="5">
    <source>
        <dbReference type="ARBA" id="ARBA00023136"/>
    </source>
</evidence>
<dbReference type="GO" id="GO:0006825">
    <property type="term" value="P:copper ion transport"/>
    <property type="evidence" value="ECO:0007669"/>
    <property type="project" value="InterPro"/>
</dbReference>
<feature type="domain" description="Copper resistance protein D" evidence="7">
    <location>
        <begin position="178"/>
        <end position="274"/>
    </location>
</feature>
<dbReference type="Proteomes" id="UP000027142">
    <property type="component" value="Chromosome"/>
</dbReference>
<organism evidence="8 9">
    <name type="scientific">Shouchella lehensis G1</name>
    <dbReference type="NCBI Taxonomy" id="1246626"/>
    <lineage>
        <taxon>Bacteria</taxon>
        <taxon>Bacillati</taxon>
        <taxon>Bacillota</taxon>
        <taxon>Bacilli</taxon>
        <taxon>Bacillales</taxon>
        <taxon>Bacillaceae</taxon>
        <taxon>Shouchella</taxon>
    </lineage>
</organism>
<dbReference type="AlphaFoldDB" id="A0A060M2D7"/>
<feature type="transmembrane region" description="Helical" evidence="6">
    <location>
        <begin position="181"/>
        <end position="201"/>
    </location>
</feature>
<keyword evidence="4 6" id="KW-1133">Transmembrane helix</keyword>
<feature type="transmembrane region" description="Helical" evidence="6">
    <location>
        <begin position="83"/>
        <end position="103"/>
    </location>
</feature>
<evidence type="ECO:0000259" key="7">
    <source>
        <dbReference type="Pfam" id="PF05425"/>
    </source>
</evidence>
<dbReference type="InterPro" id="IPR032694">
    <property type="entry name" value="CopC/D"/>
</dbReference>
<evidence type="ECO:0000256" key="1">
    <source>
        <dbReference type="ARBA" id="ARBA00004651"/>
    </source>
</evidence>
<dbReference type="Pfam" id="PF05425">
    <property type="entry name" value="CopD"/>
    <property type="match status" value="1"/>
</dbReference>
<keyword evidence="2" id="KW-1003">Cell membrane</keyword>
<dbReference type="EMBL" id="CP003923">
    <property type="protein sequence ID" value="AIC94723.1"/>
    <property type="molecule type" value="Genomic_DNA"/>
</dbReference>
<accession>A0A060M2D7</accession>
<proteinExistence type="predicted"/>
<reference evidence="8 9" key="1">
    <citation type="journal article" date="2014" name="Gene">
        <title>A comparative genomic analysis of the alkalitolerant soil bacterium Bacillus lehensis G1.</title>
        <authorList>
            <person name="Noor Y.M."/>
            <person name="Samsulrizal N.H."/>
            <person name="Jema'on N.A."/>
            <person name="Low K.O."/>
            <person name="Ramli A.N."/>
            <person name="Alias N.I."/>
            <person name="Damis S.I."/>
            <person name="Fuzi S.F."/>
            <person name="Isa M.N."/>
            <person name="Murad A.M."/>
            <person name="Raih M.F."/>
            <person name="Bakar F.D."/>
            <person name="Najimudin N."/>
            <person name="Mahadi N.M."/>
            <person name="Illias R.M."/>
        </authorList>
    </citation>
    <scope>NUCLEOTIDE SEQUENCE [LARGE SCALE GENOMIC DNA]</scope>
    <source>
        <strain evidence="8 9">G1</strain>
    </source>
</reference>
<feature type="transmembrane region" description="Helical" evidence="6">
    <location>
        <begin position="316"/>
        <end position="336"/>
    </location>
</feature>
<sequence length="541" mass="60747">MTEMILNALMYTSLALLAGLLVIQMVPKGRGIEGTHHPLFLLSVILAVPLLQFGNVIVLGSTYATFFDTSLLDGTLTAMGEHILGTSFLLVLLFSSVQLVLVVLTKKWNLYVVSSLQLLFFIGIIGAVSLSSHSASLTEGYARGALSNGIHLLAMSLWVGPLFIVSLYGTRLEDGQKFHQWFSALAVFSLLLVSTSGFVMMGEIAPEYVNSWMLTYGQLLLIKNILIFPLLLFGFRHLVTLSGKGVSLSAQERQRSFRAESLFVLAVFIVTAWLTETEPPHNVLRTLQNEPFNPVMQFFLNEPLIENQLIAFSPSLWSGLLLGLSVFVFFLGLFVAWRWRRTIYSVGAAILFVATFYLGLMTSTAPGEIPVNLTVHDSVEEAIAVNRETNELDILATWSIDEDSFAVVYQENERHLIAERLKKEPDGYRKYLDAEVEIENGFLTGGEQFMDTFMFIENDWVDVETISTYVTLGYVTEDIEQVRIQFSNGSVEVPVDDHVFFYIQSMNGTLEEPHQYELLDEDGQKVRVIEKRQFVHEGHVH</sequence>
<evidence type="ECO:0000256" key="4">
    <source>
        <dbReference type="ARBA" id="ARBA00022989"/>
    </source>
</evidence>
<feature type="transmembrane region" description="Helical" evidence="6">
    <location>
        <begin position="343"/>
        <end position="360"/>
    </location>
</feature>
<feature type="transmembrane region" description="Helical" evidence="6">
    <location>
        <begin position="213"/>
        <end position="235"/>
    </location>
</feature>